<gene>
    <name evidence="2" type="ORF">EVAR_13078_1</name>
</gene>
<reference evidence="2 3" key="1">
    <citation type="journal article" date="2019" name="Commun. Biol.">
        <title>The bagworm genome reveals a unique fibroin gene that provides high tensile strength.</title>
        <authorList>
            <person name="Kono N."/>
            <person name="Nakamura H."/>
            <person name="Ohtoshi R."/>
            <person name="Tomita M."/>
            <person name="Numata K."/>
            <person name="Arakawa K."/>
        </authorList>
    </citation>
    <scope>NUCLEOTIDE SEQUENCE [LARGE SCALE GENOMIC DNA]</scope>
</reference>
<accession>A0A4C2A3X8</accession>
<feature type="region of interest" description="Disordered" evidence="1">
    <location>
        <begin position="9"/>
        <end position="45"/>
    </location>
</feature>
<dbReference type="EMBL" id="BGZK01002664">
    <property type="protein sequence ID" value="GBP95651.1"/>
    <property type="molecule type" value="Genomic_DNA"/>
</dbReference>
<evidence type="ECO:0000256" key="1">
    <source>
        <dbReference type="SAM" id="MobiDB-lite"/>
    </source>
</evidence>
<dbReference type="Proteomes" id="UP000299102">
    <property type="component" value="Unassembled WGS sequence"/>
</dbReference>
<proteinExistence type="predicted"/>
<evidence type="ECO:0000313" key="3">
    <source>
        <dbReference type="Proteomes" id="UP000299102"/>
    </source>
</evidence>
<organism evidence="2 3">
    <name type="scientific">Eumeta variegata</name>
    <name type="common">Bagworm moth</name>
    <name type="synonym">Eumeta japonica</name>
    <dbReference type="NCBI Taxonomy" id="151549"/>
    <lineage>
        <taxon>Eukaryota</taxon>
        <taxon>Metazoa</taxon>
        <taxon>Ecdysozoa</taxon>
        <taxon>Arthropoda</taxon>
        <taxon>Hexapoda</taxon>
        <taxon>Insecta</taxon>
        <taxon>Pterygota</taxon>
        <taxon>Neoptera</taxon>
        <taxon>Endopterygota</taxon>
        <taxon>Lepidoptera</taxon>
        <taxon>Glossata</taxon>
        <taxon>Ditrysia</taxon>
        <taxon>Tineoidea</taxon>
        <taxon>Psychidae</taxon>
        <taxon>Oiketicinae</taxon>
        <taxon>Eumeta</taxon>
    </lineage>
</organism>
<dbReference type="AlphaFoldDB" id="A0A4C2A3X8"/>
<keyword evidence="3" id="KW-1185">Reference proteome</keyword>
<sequence length="203" mass="22950">MHSHSLFILDRAAPGLEPPTPARCGAGGAGRQHPPSSPLRRRRPRHAACGNSLVSSPAVRNRTRHPLSPRRRSRSLDTTAVLVKLHQQMSLENGYFFLSNILSLKISIVQPRTSHYRRWRVNLPHVLSRARYLGARRPRVLDRRAVREGWGWAESKLNRPTGVGLVYCGLVRRRSAADILYRCPREIAEGVDSCIVETKKRFG</sequence>
<comment type="caution">
    <text evidence="2">The sequence shown here is derived from an EMBL/GenBank/DDBJ whole genome shotgun (WGS) entry which is preliminary data.</text>
</comment>
<evidence type="ECO:0000313" key="2">
    <source>
        <dbReference type="EMBL" id="GBP95651.1"/>
    </source>
</evidence>
<name>A0A4C2A3X8_EUMVA</name>
<protein>
    <submittedName>
        <fullName evidence="2">Uncharacterized protein</fullName>
    </submittedName>
</protein>